<dbReference type="EMBL" id="LXSF01000006">
    <property type="protein sequence ID" value="OAM16311.1"/>
    <property type="molecule type" value="Genomic_DNA"/>
</dbReference>
<sequence>MVVPQLQPVLLLPDMVLKPVLRIVYLLVLMRVRVRAIIFVLLQLAILQQSIAMVTTMLQ</sequence>
<feature type="transmembrane region" description="Helical" evidence="1">
    <location>
        <begin position="20"/>
        <end position="47"/>
    </location>
</feature>
<dbReference type="Proteomes" id="UP000078003">
    <property type="component" value="Unassembled WGS sequence"/>
</dbReference>
<keyword evidence="1" id="KW-1133">Transmembrane helix</keyword>
<keyword evidence="1" id="KW-0472">Membrane</keyword>
<gene>
    <name evidence="2" type="ORF">A7P85_06235</name>
</gene>
<organism evidence="2 3">
    <name type="scientific">Eikenella corrodens</name>
    <dbReference type="NCBI Taxonomy" id="539"/>
    <lineage>
        <taxon>Bacteria</taxon>
        <taxon>Pseudomonadati</taxon>
        <taxon>Pseudomonadota</taxon>
        <taxon>Betaproteobacteria</taxon>
        <taxon>Neisseriales</taxon>
        <taxon>Neisseriaceae</taxon>
        <taxon>Eikenella</taxon>
    </lineage>
</organism>
<evidence type="ECO:0000313" key="2">
    <source>
        <dbReference type="EMBL" id="OAM16311.1"/>
    </source>
</evidence>
<dbReference type="AlphaFoldDB" id="A0A1A9RBQ5"/>
<reference evidence="3" key="1">
    <citation type="submission" date="2016-05" db="EMBL/GenBank/DDBJ databases">
        <title>Draft genome of Corynebacterium afermentans subsp. afermentans LCDC 88199T.</title>
        <authorList>
            <person name="Bernier A.-M."/>
            <person name="Bernard K."/>
        </authorList>
    </citation>
    <scope>NUCLEOTIDE SEQUENCE [LARGE SCALE GENOMIC DNA]</scope>
    <source>
        <strain evidence="3">NML01-0328</strain>
    </source>
</reference>
<evidence type="ECO:0000313" key="3">
    <source>
        <dbReference type="Proteomes" id="UP000078003"/>
    </source>
</evidence>
<accession>A0A1A9RBQ5</accession>
<protein>
    <submittedName>
        <fullName evidence="2">Uncharacterized protein</fullName>
    </submittedName>
</protein>
<proteinExistence type="predicted"/>
<comment type="caution">
    <text evidence="2">The sequence shown here is derived from an EMBL/GenBank/DDBJ whole genome shotgun (WGS) entry which is preliminary data.</text>
</comment>
<name>A0A1A9RBQ5_EIKCO</name>
<keyword evidence="1" id="KW-0812">Transmembrane</keyword>
<evidence type="ECO:0000256" key="1">
    <source>
        <dbReference type="SAM" id="Phobius"/>
    </source>
</evidence>